<dbReference type="SUPFAM" id="SSF50800">
    <property type="entry name" value="PK beta-barrel domain-like"/>
    <property type="match status" value="1"/>
</dbReference>
<dbReference type="GO" id="GO:0003824">
    <property type="term" value="F:catalytic activity"/>
    <property type="evidence" value="ECO:0007669"/>
    <property type="project" value="InterPro"/>
</dbReference>
<feature type="domain" description="MOSC" evidence="1">
    <location>
        <begin position="28"/>
        <end position="165"/>
    </location>
</feature>
<gene>
    <name evidence="2" type="ORF">MGWOODY_Smn2027</name>
</gene>
<dbReference type="PANTHER" id="PTHR30212:SF2">
    <property type="entry name" value="PROTEIN YIIM"/>
    <property type="match status" value="1"/>
</dbReference>
<dbReference type="PROSITE" id="PS51340">
    <property type="entry name" value="MOSC"/>
    <property type="match status" value="1"/>
</dbReference>
<dbReference type="GO" id="GO:0030170">
    <property type="term" value="F:pyridoxal phosphate binding"/>
    <property type="evidence" value="ECO:0007669"/>
    <property type="project" value="InterPro"/>
</dbReference>
<reference evidence="2" key="1">
    <citation type="submission" date="2015-10" db="EMBL/GenBank/DDBJ databases">
        <authorList>
            <person name="Gilbert D.G."/>
        </authorList>
    </citation>
    <scope>NUCLEOTIDE SEQUENCE</scope>
</reference>
<name>A0A161K5K9_9ZZZZ</name>
<dbReference type="InterPro" id="IPR011037">
    <property type="entry name" value="Pyrv_Knase-like_insert_dom_sf"/>
</dbReference>
<accession>A0A161K5K9</accession>
<dbReference type="InterPro" id="IPR052353">
    <property type="entry name" value="Benzoxazolinone_Detox_Enz"/>
</dbReference>
<evidence type="ECO:0000313" key="2">
    <source>
        <dbReference type="EMBL" id="CUS45396.1"/>
    </source>
</evidence>
<sequence>MTAVPVFALLTGRARYLARGEASAIAKSPVAGPVKIGFLGLEGDEQADLSVHGGPDKALHHYPHDHYARWGEAREDEPILAAPGAFGENIATLGLTEDQVCIGDRFRLGRALIEISQGRQPCWKQGERLQWPALPALMVKERRSGWYYRVIEEGVAEPGETLAMVARPLPDWTVRRVFGLLIAGDHRKDPGALAELADMELLYAGWRRRAVKLMA</sequence>
<organism evidence="2">
    <name type="scientific">hydrothermal vent metagenome</name>
    <dbReference type="NCBI Taxonomy" id="652676"/>
    <lineage>
        <taxon>unclassified sequences</taxon>
        <taxon>metagenomes</taxon>
        <taxon>ecological metagenomes</taxon>
    </lineage>
</organism>
<dbReference type="PANTHER" id="PTHR30212">
    <property type="entry name" value="PROTEIN YIIM"/>
    <property type="match status" value="1"/>
</dbReference>
<protein>
    <submittedName>
        <fullName evidence="2">Uncharacterized protein conserved in bacteria</fullName>
    </submittedName>
</protein>
<dbReference type="InterPro" id="IPR005302">
    <property type="entry name" value="MoCF_Sase_C"/>
</dbReference>
<dbReference type="Pfam" id="PF03473">
    <property type="entry name" value="MOSC"/>
    <property type="match status" value="1"/>
</dbReference>
<proteinExistence type="predicted"/>
<evidence type="ECO:0000259" key="1">
    <source>
        <dbReference type="PROSITE" id="PS51340"/>
    </source>
</evidence>
<dbReference type="AlphaFoldDB" id="A0A161K5K9"/>
<dbReference type="EMBL" id="CZQE01000253">
    <property type="protein sequence ID" value="CUS45396.1"/>
    <property type="molecule type" value="Genomic_DNA"/>
</dbReference>
<dbReference type="Gene3D" id="2.40.33.20">
    <property type="entry name" value="PK beta-barrel domain-like"/>
    <property type="match status" value="1"/>
</dbReference>
<dbReference type="GO" id="GO:0030151">
    <property type="term" value="F:molybdenum ion binding"/>
    <property type="evidence" value="ECO:0007669"/>
    <property type="project" value="InterPro"/>
</dbReference>